<gene>
    <name evidence="10" type="ORF">SO802_021203</name>
</gene>
<evidence type="ECO:0000256" key="4">
    <source>
        <dbReference type="ARBA" id="ARBA00022801"/>
    </source>
</evidence>
<dbReference type="InterPro" id="IPR000326">
    <property type="entry name" value="PAP2/HPO"/>
</dbReference>
<dbReference type="PROSITE" id="PS51782">
    <property type="entry name" value="LYSM"/>
    <property type="match status" value="1"/>
</dbReference>
<dbReference type="FunFam" id="1.20.144.10:FF:000001">
    <property type="entry name" value="Lipid phosphate phosphatase 2"/>
    <property type="match status" value="1"/>
</dbReference>
<name>A0AAW2CG73_9ROSI</name>
<comment type="subcellular location">
    <subcellularLocation>
        <location evidence="1">Membrane</location>
        <topology evidence="1">Multi-pass membrane protein</topology>
    </subcellularLocation>
</comment>
<protein>
    <recommendedName>
        <fullName evidence="9">LysM domain-containing protein</fullName>
    </recommendedName>
</protein>
<dbReference type="SMART" id="SM00014">
    <property type="entry name" value="acidPPc"/>
    <property type="match status" value="1"/>
</dbReference>
<organism evidence="10 11">
    <name type="scientific">Lithocarpus litseifolius</name>
    <dbReference type="NCBI Taxonomy" id="425828"/>
    <lineage>
        <taxon>Eukaryota</taxon>
        <taxon>Viridiplantae</taxon>
        <taxon>Streptophyta</taxon>
        <taxon>Embryophyta</taxon>
        <taxon>Tracheophyta</taxon>
        <taxon>Spermatophyta</taxon>
        <taxon>Magnoliopsida</taxon>
        <taxon>eudicotyledons</taxon>
        <taxon>Gunneridae</taxon>
        <taxon>Pentapetalae</taxon>
        <taxon>rosids</taxon>
        <taxon>fabids</taxon>
        <taxon>Fagales</taxon>
        <taxon>Fagaceae</taxon>
        <taxon>Lithocarpus</taxon>
    </lineage>
</organism>
<sequence>MEVKLSQRRDLLLPKLLPNPNFPSHTHRVLSFYLNSWANSKSSFHKHFRYIAQKWRFRIQEMSKVQHRTKHCLVHVVREGETLTSISKQYSVSISAIAAANRSIVDIDLVFKGQHLNIPSASGDTQMLQIKLPENHLGSLNILHGLLEQRNFNVLSSYCLPHAKTTGYFLVLVPLIAFCVRCIISALHTRVAGKFRHQVVNESEGRRHGCRSMRWKSALSDILEPDTLDAVSSLHSDGLSEDQFQVSFEEEPRAYGKLEQDYQKFLSECGMSEWGHWRGAYFGKMPEIMLGSHTVKSHGVKVARGHMHDWIILLVLGVIDIGLNVVEPFHRFVGKGMMADLRYPFKEDTIPFWAVPIYAVLLPFAIFTIYYFRRRDVYDLHHAILGTLFSLLITGVITDSIKDGVGRPRPNFFWRCFPDGNQVFHPVTLDVVCNGDKGIIKEGYKSFPSGHTSWSFAGLGFLSWYLSGKIRVFDRRGHVGKLCVPFLPLLFAAFVGVSRVDDYWHHWTDVFAGGLIGLTVASCCYLQFFPFPHSVNGWAPHAYFQKLAESNNGPRTSLRRARSLGMELHEAHTSFIRHDKNKEIGEPSPESTSPSLDSMEAGTSRY</sequence>
<dbReference type="GO" id="GO:0008195">
    <property type="term" value="F:phosphatidate phosphatase activity"/>
    <property type="evidence" value="ECO:0007669"/>
    <property type="project" value="TreeGrafter"/>
</dbReference>
<dbReference type="InterPro" id="IPR036938">
    <property type="entry name" value="PAP2/HPO_sf"/>
</dbReference>
<dbReference type="Gene3D" id="3.10.350.10">
    <property type="entry name" value="LysM domain"/>
    <property type="match status" value="1"/>
</dbReference>
<dbReference type="Gene3D" id="1.20.144.10">
    <property type="entry name" value="Phosphatidic acid phosphatase type 2/haloperoxidase"/>
    <property type="match status" value="1"/>
</dbReference>
<feature type="transmembrane region" description="Helical" evidence="8">
    <location>
        <begin position="479"/>
        <end position="498"/>
    </location>
</feature>
<feature type="region of interest" description="Disordered" evidence="7">
    <location>
        <begin position="579"/>
        <end position="606"/>
    </location>
</feature>
<comment type="caution">
    <text evidence="10">The sequence shown here is derived from an EMBL/GenBank/DDBJ whole genome shotgun (WGS) entry which is preliminary data.</text>
</comment>
<evidence type="ECO:0000313" key="10">
    <source>
        <dbReference type="EMBL" id="KAK9996517.1"/>
    </source>
</evidence>
<reference evidence="10 11" key="1">
    <citation type="submission" date="2024-01" db="EMBL/GenBank/DDBJ databases">
        <title>A telomere-to-telomere, gap-free genome of sweet tea (Lithocarpus litseifolius).</title>
        <authorList>
            <person name="Zhou J."/>
        </authorList>
    </citation>
    <scope>NUCLEOTIDE SEQUENCE [LARGE SCALE GENOMIC DNA]</scope>
    <source>
        <strain evidence="10">Zhou-2022a</strain>
        <tissue evidence="10">Leaf</tissue>
    </source>
</reference>
<feature type="transmembrane region" description="Helical" evidence="8">
    <location>
        <begin position="310"/>
        <end position="330"/>
    </location>
</feature>
<keyword evidence="11" id="KW-1185">Reference proteome</keyword>
<feature type="transmembrane region" description="Helical" evidence="8">
    <location>
        <begin position="350"/>
        <end position="371"/>
    </location>
</feature>
<evidence type="ECO:0000256" key="3">
    <source>
        <dbReference type="ARBA" id="ARBA00022692"/>
    </source>
</evidence>
<dbReference type="CDD" id="cd00118">
    <property type="entry name" value="LysM"/>
    <property type="match status" value="1"/>
</dbReference>
<keyword evidence="5 8" id="KW-1133">Transmembrane helix</keyword>
<dbReference type="PANTHER" id="PTHR10165">
    <property type="entry name" value="LIPID PHOSPHATE PHOSPHATASE"/>
    <property type="match status" value="1"/>
</dbReference>
<dbReference type="Pfam" id="PF01476">
    <property type="entry name" value="LysM"/>
    <property type="match status" value="1"/>
</dbReference>
<dbReference type="EMBL" id="JAZDWU010000007">
    <property type="protein sequence ID" value="KAK9996517.1"/>
    <property type="molecule type" value="Genomic_DNA"/>
</dbReference>
<feature type="transmembrane region" description="Helical" evidence="8">
    <location>
        <begin position="451"/>
        <end position="467"/>
    </location>
</feature>
<dbReference type="InterPro" id="IPR018392">
    <property type="entry name" value="LysM"/>
</dbReference>
<dbReference type="SUPFAM" id="SSF48317">
    <property type="entry name" value="Acid phosphatase/Vanadium-dependent haloperoxidase"/>
    <property type="match status" value="1"/>
</dbReference>
<dbReference type="GO" id="GO:0016020">
    <property type="term" value="C:membrane"/>
    <property type="evidence" value="ECO:0007669"/>
    <property type="project" value="UniProtKB-SubCell"/>
</dbReference>
<keyword evidence="6 8" id="KW-0472">Membrane</keyword>
<evidence type="ECO:0000259" key="9">
    <source>
        <dbReference type="PROSITE" id="PS51782"/>
    </source>
</evidence>
<accession>A0AAW2CG73</accession>
<dbReference type="Proteomes" id="UP001459277">
    <property type="component" value="Unassembled WGS sequence"/>
</dbReference>
<dbReference type="GO" id="GO:0006644">
    <property type="term" value="P:phospholipid metabolic process"/>
    <property type="evidence" value="ECO:0007669"/>
    <property type="project" value="InterPro"/>
</dbReference>
<feature type="transmembrane region" description="Helical" evidence="8">
    <location>
        <begin position="167"/>
        <end position="187"/>
    </location>
</feature>
<feature type="domain" description="LysM" evidence="9">
    <location>
        <begin position="73"/>
        <end position="118"/>
    </location>
</feature>
<proteinExistence type="inferred from homology"/>
<dbReference type="SUPFAM" id="SSF54106">
    <property type="entry name" value="LysM domain"/>
    <property type="match status" value="1"/>
</dbReference>
<dbReference type="GO" id="GO:0046839">
    <property type="term" value="P:phospholipid dephosphorylation"/>
    <property type="evidence" value="ECO:0007669"/>
    <property type="project" value="TreeGrafter"/>
</dbReference>
<feature type="transmembrane region" description="Helical" evidence="8">
    <location>
        <begin position="383"/>
        <end position="401"/>
    </location>
</feature>
<feature type="transmembrane region" description="Helical" evidence="8">
    <location>
        <begin position="510"/>
        <end position="528"/>
    </location>
</feature>
<keyword evidence="3 8" id="KW-0812">Transmembrane</keyword>
<evidence type="ECO:0000256" key="2">
    <source>
        <dbReference type="ARBA" id="ARBA00008816"/>
    </source>
</evidence>
<dbReference type="InterPro" id="IPR036779">
    <property type="entry name" value="LysM_dom_sf"/>
</dbReference>
<evidence type="ECO:0000256" key="8">
    <source>
        <dbReference type="SAM" id="Phobius"/>
    </source>
</evidence>
<dbReference type="AlphaFoldDB" id="A0AAW2CG73"/>
<evidence type="ECO:0000256" key="6">
    <source>
        <dbReference type="ARBA" id="ARBA00023136"/>
    </source>
</evidence>
<dbReference type="PANTHER" id="PTHR10165:SF35">
    <property type="entry name" value="RE23632P"/>
    <property type="match status" value="1"/>
</dbReference>
<dbReference type="SMART" id="SM00257">
    <property type="entry name" value="LysM"/>
    <property type="match status" value="1"/>
</dbReference>
<dbReference type="CDD" id="cd03390">
    <property type="entry name" value="PAP2_containing_1_like"/>
    <property type="match status" value="1"/>
</dbReference>
<evidence type="ECO:0000256" key="7">
    <source>
        <dbReference type="SAM" id="MobiDB-lite"/>
    </source>
</evidence>
<dbReference type="Pfam" id="PF01569">
    <property type="entry name" value="PAP2"/>
    <property type="match status" value="1"/>
</dbReference>
<evidence type="ECO:0000313" key="11">
    <source>
        <dbReference type="Proteomes" id="UP001459277"/>
    </source>
</evidence>
<evidence type="ECO:0000256" key="1">
    <source>
        <dbReference type="ARBA" id="ARBA00004141"/>
    </source>
</evidence>
<dbReference type="InterPro" id="IPR043216">
    <property type="entry name" value="PAP-like"/>
</dbReference>
<keyword evidence="4" id="KW-0378">Hydrolase</keyword>
<evidence type="ECO:0000256" key="5">
    <source>
        <dbReference type="ARBA" id="ARBA00022989"/>
    </source>
</evidence>
<comment type="similarity">
    <text evidence="2">Belongs to the PA-phosphatase related phosphoesterase family.</text>
</comment>